<sequence length="333" mass="38617">MKNNLEGSSISVSLIIPIYNTEQFIERCLRSVFEQTFENVEYILINDCTPDKSIEVSERVIKQYPDRKVSIVNNQKNIGLAGVRNIGIKMAKGEYIIFIDSDDYVEPAMLEEMYHKAKVSSADIVIADYYVNYPQKQIYKKQVAPSTGTECARWILSGRLHSSNSNKLIKRELYLNNNISFIEGINMWEDMSTIARICYLANKVAYLPQAYLHYVQYNSNSYTTNITEKSLLDIQAVISILRDFFGQNNDYQQDLVFLTLKAKVDFIMHAKGDIRKKLCQLYNASREMIIKHPSLSVFYKLLLLLEKHRLYGFIDIFIVLYFIAKKIALKVKK</sequence>
<name>R9HGR0_BACT4</name>
<evidence type="ECO:0000313" key="5">
    <source>
        <dbReference type="EMBL" id="EOS03233.1"/>
    </source>
</evidence>
<evidence type="ECO:0000259" key="4">
    <source>
        <dbReference type="Pfam" id="PF00535"/>
    </source>
</evidence>
<feature type="transmembrane region" description="Helical" evidence="3">
    <location>
        <begin position="310"/>
        <end position="329"/>
    </location>
</feature>
<dbReference type="Pfam" id="PF00535">
    <property type="entry name" value="Glycos_transf_2"/>
    <property type="match status" value="1"/>
</dbReference>
<accession>R9HGR0</accession>
<keyword evidence="1" id="KW-0328">Glycosyltransferase</keyword>
<dbReference type="InterPro" id="IPR029044">
    <property type="entry name" value="Nucleotide-diphossugar_trans"/>
</dbReference>
<proteinExistence type="predicted"/>
<evidence type="ECO:0000256" key="1">
    <source>
        <dbReference type="ARBA" id="ARBA00022676"/>
    </source>
</evidence>
<dbReference type="InterPro" id="IPR001173">
    <property type="entry name" value="Glyco_trans_2-like"/>
</dbReference>
<dbReference type="EMBL" id="ASSM01000003">
    <property type="protein sequence ID" value="EOS03233.1"/>
    <property type="molecule type" value="Genomic_DNA"/>
</dbReference>
<evidence type="ECO:0000256" key="3">
    <source>
        <dbReference type="SAM" id="Phobius"/>
    </source>
</evidence>
<dbReference type="PANTHER" id="PTHR22916:SF51">
    <property type="entry name" value="GLYCOSYLTRANSFERASE EPSH-RELATED"/>
    <property type="match status" value="1"/>
</dbReference>
<dbReference type="Proteomes" id="UP000014207">
    <property type="component" value="Unassembled WGS sequence"/>
</dbReference>
<feature type="domain" description="Glycosyltransferase 2-like" evidence="4">
    <location>
        <begin position="13"/>
        <end position="174"/>
    </location>
</feature>
<keyword evidence="3" id="KW-1133">Transmembrane helix</keyword>
<dbReference type="SUPFAM" id="SSF53448">
    <property type="entry name" value="Nucleotide-diphospho-sugar transferases"/>
    <property type="match status" value="1"/>
</dbReference>
<protein>
    <recommendedName>
        <fullName evidence="4">Glycosyltransferase 2-like domain-containing protein</fullName>
    </recommendedName>
</protein>
<gene>
    <name evidence="5" type="ORF">C799_00212</name>
</gene>
<dbReference type="GO" id="GO:0016758">
    <property type="term" value="F:hexosyltransferase activity"/>
    <property type="evidence" value="ECO:0007669"/>
    <property type="project" value="UniProtKB-ARBA"/>
</dbReference>
<evidence type="ECO:0000256" key="2">
    <source>
        <dbReference type="ARBA" id="ARBA00022679"/>
    </source>
</evidence>
<reference evidence="5 6" key="1">
    <citation type="submission" date="2013-04" db="EMBL/GenBank/DDBJ databases">
        <title>The Genome Sequence of Bacteroides thetaiotaomicron dnLKV9.</title>
        <authorList>
            <consortium name="The Broad Institute Genomics Platform"/>
            <consortium name="The Broad Institute Genome Sequencing Center for Infectious Disease"/>
            <person name="Earl A."/>
            <person name="Xavier R."/>
            <person name="Kuhn K."/>
            <person name="Stappenbeck T."/>
            <person name="Walker B."/>
            <person name="Young S."/>
            <person name="Zeng Q."/>
            <person name="Gargeya S."/>
            <person name="Fitzgerald M."/>
            <person name="Haas B."/>
            <person name="Abouelleil A."/>
            <person name="Allen A.W."/>
            <person name="Alvarado L."/>
            <person name="Arachchi H.M."/>
            <person name="Berlin A.M."/>
            <person name="Chapman S.B."/>
            <person name="Gainer-Dewar J."/>
            <person name="Goldberg J."/>
            <person name="Griggs A."/>
            <person name="Gujja S."/>
            <person name="Hansen M."/>
            <person name="Howarth C."/>
            <person name="Imamovic A."/>
            <person name="Ireland A."/>
            <person name="Larimer J."/>
            <person name="McCowan C."/>
            <person name="Murphy C."/>
            <person name="Pearson M."/>
            <person name="Poon T.W."/>
            <person name="Priest M."/>
            <person name="Roberts A."/>
            <person name="Saif S."/>
            <person name="Shea T."/>
            <person name="Sisk P."/>
            <person name="Sykes S."/>
            <person name="Wortman J."/>
            <person name="Nusbaum C."/>
            <person name="Birren B."/>
        </authorList>
    </citation>
    <scope>NUCLEOTIDE SEQUENCE [LARGE SCALE GENOMIC DNA]</scope>
    <source>
        <strain evidence="6">dnLKV9</strain>
    </source>
</reference>
<keyword evidence="3" id="KW-0472">Membrane</keyword>
<dbReference type="HOGENOM" id="CLU_025996_25_0_10"/>
<dbReference type="AlphaFoldDB" id="R9HGR0"/>
<comment type="caution">
    <text evidence="5">The sequence shown here is derived from an EMBL/GenBank/DDBJ whole genome shotgun (WGS) entry which is preliminary data.</text>
</comment>
<dbReference type="Gene3D" id="3.90.550.10">
    <property type="entry name" value="Spore Coat Polysaccharide Biosynthesis Protein SpsA, Chain A"/>
    <property type="match status" value="1"/>
</dbReference>
<organism evidence="5 6">
    <name type="scientific">Bacteroides thetaiotaomicron dnLKV9</name>
    <dbReference type="NCBI Taxonomy" id="1235785"/>
    <lineage>
        <taxon>Bacteria</taxon>
        <taxon>Pseudomonadati</taxon>
        <taxon>Bacteroidota</taxon>
        <taxon>Bacteroidia</taxon>
        <taxon>Bacteroidales</taxon>
        <taxon>Bacteroidaceae</taxon>
        <taxon>Bacteroides</taxon>
    </lineage>
</organism>
<keyword evidence="3" id="KW-0812">Transmembrane</keyword>
<evidence type="ECO:0000313" key="6">
    <source>
        <dbReference type="Proteomes" id="UP000014207"/>
    </source>
</evidence>
<dbReference type="PANTHER" id="PTHR22916">
    <property type="entry name" value="GLYCOSYLTRANSFERASE"/>
    <property type="match status" value="1"/>
</dbReference>
<dbReference type="RefSeq" id="WP_016267026.1">
    <property type="nucleotide sequence ID" value="NZ_KE159459.1"/>
</dbReference>
<dbReference type="PATRIC" id="fig|1235785.3.peg.215"/>
<dbReference type="CDD" id="cd00761">
    <property type="entry name" value="Glyco_tranf_GTA_type"/>
    <property type="match status" value="1"/>
</dbReference>
<keyword evidence="2" id="KW-0808">Transferase</keyword>